<protein>
    <recommendedName>
        <fullName evidence="1">N-acetyltransferase domain-containing protein</fullName>
    </recommendedName>
</protein>
<dbReference type="Proteomes" id="UP001499930">
    <property type="component" value="Unassembled WGS sequence"/>
</dbReference>
<gene>
    <name evidence="2" type="ORF">GCM10017559_56790</name>
</gene>
<dbReference type="EMBL" id="BAAAWD010000015">
    <property type="protein sequence ID" value="GAA3023988.1"/>
    <property type="molecule type" value="Genomic_DNA"/>
</dbReference>
<accession>A0ABP6KWJ2</accession>
<dbReference type="RefSeq" id="WP_344900670.1">
    <property type="nucleotide sequence ID" value="NZ_BAAAWD010000015.1"/>
</dbReference>
<dbReference type="InterPro" id="IPR016181">
    <property type="entry name" value="Acyl_CoA_acyltransferase"/>
</dbReference>
<evidence type="ECO:0000259" key="1">
    <source>
        <dbReference type="PROSITE" id="PS51186"/>
    </source>
</evidence>
<evidence type="ECO:0000313" key="2">
    <source>
        <dbReference type="EMBL" id="GAA3023988.1"/>
    </source>
</evidence>
<keyword evidence="3" id="KW-1185">Reference proteome</keyword>
<proteinExistence type="predicted"/>
<dbReference type="SUPFAM" id="SSF55729">
    <property type="entry name" value="Acyl-CoA N-acyltransferases (Nat)"/>
    <property type="match status" value="1"/>
</dbReference>
<organism evidence="2 3">
    <name type="scientific">Streptosporangium longisporum</name>
    <dbReference type="NCBI Taxonomy" id="46187"/>
    <lineage>
        <taxon>Bacteria</taxon>
        <taxon>Bacillati</taxon>
        <taxon>Actinomycetota</taxon>
        <taxon>Actinomycetes</taxon>
        <taxon>Streptosporangiales</taxon>
        <taxon>Streptosporangiaceae</taxon>
        <taxon>Streptosporangium</taxon>
    </lineage>
</organism>
<name>A0ABP6KWJ2_9ACTN</name>
<sequence>MSWREMTGNQAPRTVEAPFDSARFGRPVERLTVPAGAGPSFGPVREAVLGSAADVIVLRYPAGHVGWFAELTSLGRTAVLADSLAYWRLRAGRGRAPRSRPDLLAGGPLPPAAVPGPVSDIFAAYRSHYVANPLFDAAAALEGYREWAVRSAASGRCVALRERDADGARAVVVPSEDGNEGGDDGGGVLALATLSEDDGATEILLAGVVSRARGQGLYAHLLAAVEERTLARGGREVVISTQGHNTGVQRAWARYGFEPVHTFLTVHLVRSRLLRGRRR</sequence>
<dbReference type="Pfam" id="PF00583">
    <property type="entry name" value="Acetyltransf_1"/>
    <property type="match status" value="1"/>
</dbReference>
<dbReference type="PROSITE" id="PS51186">
    <property type="entry name" value="GNAT"/>
    <property type="match status" value="1"/>
</dbReference>
<dbReference type="InterPro" id="IPR000182">
    <property type="entry name" value="GNAT_dom"/>
</dbReference>
<dbReference type="Gene3D" id="3.40.630.30">
    <property type="match status" value="1"/>
</dbReference>
<comment type="caution">
    <text evidence="2">The sequence shown here is derived from an EMBL/GenBank/DDBJ whole genome shotgun (WGS) entry which is preliminary data.</text>
</comment>
<evidence type="ECO:0000313" key="3">
    <source>
        <dbReference type="Proteomes" id="UP001499930"/>
    </source>
</evidence>
<reference evidence="3" key="1">
    <citation type="journal article" date="2019" name="Int. J. Syst. Evol. Microbiol.">
        <title>The Global Catalogue of Microorganisms (GCM) 10K type strain sequencing project: providing services to taxonomists for standard genome sequencing and annotation.</title>
        <authorList>
            <consortium name="The Broad Institute Genomics Platform"/>
            <consortium name="The Broad Institute Genome Sequencing Center for Infectious Disease"/>
            <person name="Wu L."/>
            <person name="Ma J."/>
        </authorList>
    </citation>
    <scope>NUCLEOTIDE SEQUENCE [LARGE SCALE GENOMIC DNA]</scope>
    <source>
        <strain evidence="3">JCM 3106</strain>
    </source>
</reference>
<feature type="domain" description="N-acetyltransferase" evidence="1">
    <location>
        <begin position="127"/>
        <end position="275"/>
    </location>
</feature>